<name>A0A392U016_9FABA</name>
<reference evidence="2 3" key="1">
    <citation type="journal article" date="2018" name="Front. Plant Sci.">
        <title>Red Clover (Trifolium pratense) and Zigzag Clover (T. medium) - A Picture of Genomic Similarities and Differences.</title>
        <authorList>
            <person name="Dluhosova J."/>
            <person name="Istvanek J."/>
            <person name="Nedelnik J."/>
            <person name="Repkova J."/>
        </authorList>
    </citation>
    <scope>NUCLEOTIDE SEQUENCE [LARGE SCALE GENOMIC DNA]</scope>
    <source>
        <strain evidence="3">cv. 10/8</strain>
        <tissue evidence="2">Leaf</tissue>
    </source>
</reference>
<evidence type="ECO:0000256" key="1">
    <source>
        <dbReference type="SAM" id="MobiDB-lite"/>
    </source>
</evidence>
<sequence length="48" mass="5141">MILVLQQSRGLSLKMPRQPSVGEKSVVIPSPSCSAAHRESQPSPAQNL</sequence>
<organism evidence="2 3">
    <name type="scientific">Trifolium medium</name>
    <dbReference type="NCBI Taxonomy" id="97028"/>
    <lineage>
        <taxon>Eukaryota</taxon>
        <taxon>Viridiplantae</taxon>
        <taxon>Streptophyta</taxon>
        <taxon>Embryophyta</taxon>
        <taxon>Tracheophyta</taxon>
        <taxon>Spermatophyta</taxon>
        <taxon>Magnoliopsida</taxon>
        <taxon>eudicotyledons</taxon>
        <taxon>Gunneridae</taxon>
        <taxon>Pentapetalae</taxon>
        <taxon>rosids</taxon>
        <taxon>fabids</taxon>
        <taxon>Fabales</taxon>
        <taxon>Fabaceae</taxon>
        <taxon>Papilionoideae</taxon>
        <taxon>50 kb inversion clade</taxon>
        <taxon>NPAAA clade</taxon>
        <taxon>Hologalegina</taxon>
        <taxon>IRL clade</taxon>
        <taxon>Trifolieae</taxon>
        <taxon>Trifolium</taxon>
    </lineage>
</organism>
<evidence type="ECO:0000313" key="2">
    <source>
        <dbReference type="EMBL" id="MCI66782.1"/>
    </source>
</evidence>
<dbReference type="AlphaFoldDB" id="A0A392U016"/>
<feature type="non-terminal residue" evidence="2">
    <location>
        <position position="48"/>
    </location>
</feature>
<feature type="region of interest" description="Disordered" evidence="1">
    <location>
        <begin position="1"/>
        <end position="48"/>
    </location>
</feature>
<protein>
    <submittedName>
        <fullName evidence="2">Uncharacterized protein</fullName>
    </submittedName>
</protein>
<dbReference type="Proteomes" id="UP000265520">
    <property type="component" value="Unassembled WGS sequence"/>
</dbReference>
<accession>A0A392U016</accession>
<keyword evidence="3" id="KW-1185">Reference proteome</keyword>
<evidence type="ECO:0000313" key="3">
    <source>
        <dbReference type="Proteomes" id="UP000265520"/>
    </source>
</evidence>
<feature type="compositionally biased region" description="Polar residues" evidence="1">
    <location>
        <begin position="1"/>
        <end position="10"/>
    </location>
</feature>
<proteinExistence type="predicted"/>
<comment type="caution">
    <text evidence="2">The sequence shown here is derived from an EMBL/GenBank/DDBJ whole genome shotgun (WGS) entry which is preliminary data.</text>
</comment>
<dbReference type="EMBL" id="LXQA010702177">
    <property type="protein sequence ID" value="MCI66782.1"/>
    <property type="molecule type" value="Genomic_DNA"/>
</dbReference>